<feature type="compositionally biased region" description="Basic residues" evidence="1">
    <location>
        <begin position="82"/>
        <end position="91"/>
    </location>
</feature>
<reference evidence="3" key="1">
    <citation type="submission" date="2022-07" db="EMBL/GenBank/DDBJ databases">
        <title>Phylogenomic reconstructions and comparative analyses of Kickxellomycotina fungi.</title>
        <authorList>
            <person name="Reynolds N.K."/>
            <person name="Stajich J.E."/>
            <person name="Barry K."/>
            <person name="Grigoriev I.V."/>
            <person name="Crous P."/>
            <person name="Smith M.E."/>
        </authorList>
    </citation>
    <scope>NUCLEOTIDE SEQUENCE</scope>
    <source>
        <strain evidence="3">NRRL 1566</strain>
    </source>
</reference>
<keyword evidence="2" id="KW-0472">Membrane</keyword>
<name>A0A9W8IBT1_9FUNG</name>
<keyword evidence="2" id="KW-0812">Transmembrane</keyword>
<feature type="compositionally biased region" description="Polar residues" evidence="1">
    <location>
        <begin position="57"/>
        <end position="66"/>
    </location>
</feature>
<proteinExistence type="predicted"/>
<organism evidence="3 4">
    <name type="scientific">Coemansia brasiliensis</name>
    <dbReference type="NCBI Taxonomy" id="2650707"/>
    <lineage>
        <taxon>Eukaryota</taxon>
        <taxon>Fungi</taxon>
        <taxon>Fungi incertae sedis</taxon>
        <taxon>Zoopagomycota</taxon>
        <taxon>Kickxellomycotina</taxon>
        <taxon>Kickxellomycetes</taxon>
        <taxon>Kickxellales</taxon>
        <taxon>Kickxellaceae</taxon>
        <taxon>Coemansia</taxon>
    </lineage>
</organism>
<feature type="compositionally biased region" description="Polar residues" evidence="1">
    <location>
        <begin position="38"/>
        <end position="49"/>
    </location>
</feature>
<dbReference type="AlphaFoldDB" id="A0A9W8IBT1"/>
<dbReference type="Proteomes" id="UP001139887">
    <property type="component" value="Unassembled WGS sequence"/>
</dbReference>
<accession>A0A9W8IBT1</accession>
<dbReference type="EMBL" id="JANBUW010000178">
    <property type="protein sequence ID" value="KAJ2848355.1"/>
    <property type="molecule type" value="Genomic_DNA"/>
</dbReference>
<dbReference type="OrthoDB" id="5583434at2759"/>
<feature type="compositionally biased region" description="Polar residues" evidence="1">
    <location>
        <begin position="103"/>
        <end position="114"/>
    </location>
</feature>
<evidence type="ECO:0000313" key="4">
    <source>
        <dbReference type="Proteomes" id="UP001139887"/>
    </source>
</evidence>
<evidence type="ECO:0000256" key="2">
    <source>
        <dbReference type="SAM" id="Phobius"/>
    </source>
</evidence>
<sequence length="288" mass="31481">MAENNTQETEAQRRRRLRQERILNRGNDRLNRIKGTFSKVQSETPSSELSVAGGHELTTSPHTSAVSLDATDSDSSNISSQRRPKGNLARKARLDSHKDASSRLRTQPASQSDPSGILEDTVNAPVSDPAARIAQEEPVEGGVADSSPVLVKRRFSAAGLVQSLVRLAPIASVFMLGLRRESAYESLLGDSAEDVDAKWAQLLNARPDPRLDEWASGNFLLWHVLIIEAVLFIAYLALSDRHHSYRPSGILAAYLPPWSSMLFSATNRAVDSVSLLLFFTAAAIVCHT</sequence>
<evidence type="ECO:0000313" key="3">
    <source>
        <dbReference type="EMBL" id="KAJ2848355.1"/>
    </source>
</evidence>
<feature type="compositionally biased region" description="Basic and acidic residues" evidence="1">
    <location>
        <begin position="92"/>
        <end position="102"/>
    </location>
</feature>
<feature type="region of interest" description="Disordered" evidence="1">
    <location>
        <begin position="1"/>
        <end position="122"/>
    </location>
</feature>
<feature type="compositionally biased region" description="Basic and acidic residues" evidence="1">
    <location>
        <begin position="19"/>
        <end position="31"/>
    </location>
</feature>
<protein>
    <submittedName>
        <fullName evidence="3">Uncharacterized protein</fullName>
    </submittedName>
</protein>
<comment type="caution">
    <text evidence="3">The sequence shown here is derived from an EMBL/GenBank/DDBJ whole genome shotgun (WGS) entry which is preliminary data.</text>
</comment>
<gene>
    <name evidence="3" type="ORF">IWW36_003349</name>
</gene>
<keyword evidence="4" id="KW-1185">Reference proteome</keyword>
<keyword evidence="2" id="KW-1133">Transmembrane helix</keyword>
<evidence type="ECO:0000256" key="1">
    <source>
        <dbReference type="SAM" id="MobiDB-lite"/>
    </source>
</evidence>
<feature type="transmembrane region" description="Helical" evidence="2">
    <location>
        <begin position="219"/>
        <end position="238"/>
    </location>
</feature>